<organism evidence="11 12">
    <name type="scientific">Victivallis lenta</name>
    <dbReference type="NCBI Taxonomy" id="2606640"/>
    <lineage>
        <taxon>Bacteria</taxon>
        <taxon>Pseudomonadati</taxon>
        <taxon>Lentisphaerota</taxon>
        <taxon>Lentisphaeria</taxon>
        <taxon>Victivallales</taxon>
        <taxon>Victivallaceae</taxon>
        <taxon>Victivallis</taxon>
    </lineage>
</organism>
<dbReference type="GO" id="GO:0015976">
    <property type="term" value="P:carbon utilization"/>
    <property type="evidence" value="ECO:0007669"/>
    <property type="project" value="InterPro"/>
</dbReference>
<comment type="caution">
    <text evidence="11">The sequence shown here is derived from an EMBL/GenBank/DDBJ whole genome shotgun (WGS) entry which is preliminary data.</text>
</comment>
<reference evidence="11 12" key="1">
    <citation type="submission" date="2019-08" db="EMBL/GenBank/DDBJ databases">
        <title>In-depth cultivation of the pig gut microbiome towards novel bacterial diversity and tailored functional studies.</title>
        <authorList>
            <person name="Wylensek D."/>
            <person name="Hitch T.C.A."/>
            <person name="Clavel T."/>
        </authorList>
    </citation>
    <scope>NUCLEOTIDE SEQUENCE [LARGE SCALE GENOMIC DNA]</scope>
    <source>
        <strain evidence="11 12">BBE-744-WT-12</strain>
    </source>
</reference>
<dbReference type="Pfam" id="PF00484">
    <property type="entry name" value="Pro_CA"/>
    <property type="match status" value="1"/>
</dbReference>
<dbReference type="InterPro" id="IPR015892">
    <property type="entry name" value="Carbonic_anhydrase_CS"/>
</dbReference>
<dbReference type="Gene3D" id="3.40.1050.10">
    <property type="entry name" value="Carbonic anhydrase"/>
    <property type="match status" value="1"/>
</dbReference>
<evidence type="ECO:0000256" key="6">
    <source>
        <dbReference type="ARBA" id="ARBA00023239"/>
    </source>
</evidence>
<dbReference type="CDD" id="cd00884">
    <property type="entry name" value="beta_CA_cladeB"/>
    <property type="match status" value="1"/>
</dbReference>
<dbReference type="PROSITE" id="PS00704">
    <property type="entry name" value="PROK_CO2_ANHYDRASE_1"/>
    <property type="match status" value="1"/>
</dbReference>
<dbReference type="FunFam" id="3.40.1050.10:FF:000003">
    <property type="entry name" value="Carbonic anhydrase"/>
    <property type="match status" value="1"/>
</dbReference>
<dbReference type="AlphaFoldDB" id="A0A844G055"/>
<keyword evidence="5 9" id="KW-0862">Zinc</keyword>
<dbReference type="InterPro" id="IPR001765">
    <property type="entry name" value="Carbonic_anhydrase"/>
</dbReference>
<gene>
    <name evidence="11" type="ORF">FYJ85_02780</name>
</gene>
<dbReference type="RefSeq" id="WP_106054914.1">
    <property type="nucleotide sequence ID" value="NZ_CALXOB010000031.1"/>
</dbReference>
<dbReference type="SUPFAM" id="SSF53056">
    <property type="entry name" value="beta-carbonic anhydrase, cab"/>
    <property type="match status" value="1"/>
</dbReference>
<proteinExistence type="inferred from homology"/>
<comment type="function">
    <text evidence="10">Reversible hydration of carbon dioxide.</text>
</comment>
<comment type="catalytic activity">
    <reaction evidence="8 10">
        <text>hydrogencarbonate + H(+) = CO2 + H2O</text>
        <dbReference type="Rhea" id="RHEA:10748"/>
        <dbReference type="ChEBI" id="CHEBI:15377"/>
        <dbReference type="ChEBI" id="CHEBI:15378"/>
        <dbReference type="ChEBI" id="CHEBI:16526"/>
        <dbReference type="ChEBI" id="CHEBI:17544"/>
        <dbReference type="EC" id="4.2.1.1"/>
    </reaction>
</comment>
<feature type="binding site" evidence="9">
    <location>
        <position position="104"/>
    </location>
    <ligand>
        <name>Zn(2+)</name>
        <dbReference type="ChEBI" id="CHEBI:29105"/>
    </ligand>
</feature>
<dbReference type="GO" id="GO:0004089">
    <property type="term" value="F:carbonate dehydratase activity"/>
    <property type="evidence" value="ECO:0007669"/>
    <property type="project" value="UniProtKB-UniRule"/>
</dbReference>
<keyword evidence="6 10" id="KW-0456">Lyase</keyword>
<feature type="binding site" evidence="9">
    <location>
        <position position="45"/>
    </location>
    <ligand>
        <name>Zn(2+)</name>
        <dbReference type="ChEBI" id="CHEBI:29105"/>
    </ligand>
</feature>
<evidence type="ECO:0000256" key="7">
    <source>
        <dbReference type="ARBA" id="ARBA00031969"/>
    </source>
</evidence>
<dbReference type="Proteomes" id="UP000435649">
    <property type="component" value="Unassembled WGS sequence"/>
</dbReference>
<evidence type="ECO:0000256" key="3">
    <source>
        <dbReference type="ARBA" id="ARBA00014628"/>
    </source>
</evidence>
<evidence type="ECO:0000256" key="1">
    <source>
        <dbReference type="ARBA" id="ARBA00006217"/>
    </source>
</evidence>
<dbReference type="InterPro" id="IPR036874">
    <property type="entry name" value="Carbonic_anhydrase_sf"/>
</dbReference>
<dbReference type="EMBL" id="VUNS01000002">
    <property type="protein sequence ID" value="MST95968.1"/>
    <property type="molecule type" value="Genomic_DNA"/>
</dbReference>
<evidence type="ECO:0000313" key="12">
    <source>
        <dbReference type="Proteomes" id="UP000435649"/>
    </source>
</evidence>
<dbReference type="PANTHER" id="PTHR11002:SF76">
    <property type="entry name" value="CARBONIC ANHYDRASE"/>
    <property type="match status" value="1"/>
</dbReference>
<dbReference type="GO" id="GO:0008270">
    <property type="term" value="F:zinc ion binding"/>
    <property type="evidence" value="ECO:0007669"/>
    <property type="project" value="UniProtKB-UniRule"/>
</dbReference>
<dbReference type="InterPro" id="IPR045066">
    <property type="entry name" value="Beta_CA_cladeB"/>
</dbReference>
<accession>A0A844G055</accession>
<feature type="binding site" evidence="9">
    <location>
        <position position="107"/>
    </location>
    <ligand>
        <name>Zn(2+)</name>
        <dbReference type="ChEBI" id="CHEBI:29105"/>
    </ligand>
</feature>
<keyword evidence="12" id="KW-1185">Reference proteome</keyword>
<feature type="binding site" evidence="9">
    <location>
        <position position="43"/>
    </location>
    <ligand>
        <name>Zn(2+)</name>
        <dbReference type="ChEBI" id="CHEBI:29105"/>
    </ligand>
</feature>
<keyword evidence="4 9" id="KW-0479">Metal-binding</keyword>
<dbReference type="SMART" id="SM00947">
    <property type="entry name" value="Pro_CA"/>
    <property type="match status" value="1"/>
</dbReference>
<dbReference type="PROSITE" id="PS00705">
    <property type="entry name" value="PROK_CO2_ANHYDRASE_2"/>
    <property type="match status" value="1"/>
</dbReference>
<evidence type="ECO:0000313" key="11">
    <source>
        <dbReference type="EMBL" id="MST95968.1"/>
    </source>
</evidence>
<evidence type="ECO:0000256" key="8">
    <source>
        <dbReference type="ARBA" id="ARBA00048348"/>
    </source>
</evidence>
<sequence length="222" mass="24878">MEESIHKLIEGFRSFHNTWFAGDSELFDKLRHGQHPRACVISCSDSRVDPAILLDTDPGDLFVIRNVANLVPPYEPDTRHHGVSAALEYAVTELGIGHLILLGHSDCGGIKALMRRSAEEPAGQFLDPWLDLAEPAKLAVNASMTESPETTRCRACEEASLILGLENLLTFPWVRERTGTGSLTLHAWYFHMPSGQLFRFDRDRNGFFRLDNNLLHPTGDQE</sequence>
<evidence type="ECO:0000256" key="10">
    <source>
        <dbReference type="RuleBase" id="RU003956"/>
    </source>
</evidence>
<evidence type="ECO:0000256" key="5">
    <source>
        <dbReference type="ARBA" id="ARBA00022833"/>
    </source>
</evidence>
<name>A0A844G055_9BACT</name>
<dbReference type="EC" id="4.2.1.1" evidence="2 10"/>
<evidence type="ECO:0000256" key="9">
    <source>
        <dbReference type="PIRSR" id="PIRSR601765-1"/>
    </source>
</evidence>
<evidence type="ECO:0000256" key="4">
    <source>
        <dbReference type="ARBA" id="ARBA00022723"/>
    </source>
</evidence>
<evidence type="ECO:0000256" key="2">
    <source>
        <dbReference type="ARBA" id="ARBA00012925"/>
    </source>
</evidence>
<protein>
    <recommendedName>
        <fullName evidence="3 10">Carbonic anhydrase</fullName>
        <ecNumber evidence="2 10">4.2.1.1</ecNumber>
    </recommendedName>
    <alternativeName>
        <fullName evidence="7 10">Carbonate dehydratase</fullName>
    </alternativeName>
</protein>
<comment type="cofactor">
    <cofactor evidence="9">
        <name>Zn(2+)</name>
        <dbReference type="ChEBI" id="CHEBI:29105"/>
    </cofactor>
    <text evidence="9">Binds 1 zinc ion per subunit.</text>
</comment>
<comment type="similarity">
    <text evidence="1 10">Belongs to the beta-class carbonic anhydrase family.</text>
</comment>
<dbReference type="PANTHER" id="PTHR11002">
    <property type="entry name" value="CARBONIC ANHYDRASE"/>
    <property type="match status" value="1"/>
</dbReference>